<geneLocation type="plasmid" evidence="8">
    <name>pmm593</name>
</geneLocation>
<keyword evidence="5 7" id="KW-0067">ATP-binding</keyword>
<dbReference type="GO" id="GO:0140359">
    <property type="term" value="F:ABC-type transporter activity"/>
    <property type="evidence" value="ECO:0007669"/>
    <property type="project" value="InterPro"/>
</dbReference>
<dbReference type="GO" id="GO:0055052">
    <property type="term" value="C:ATP-binding cassette (ABC) transporter complex, substrate-binding subunit-containing"/>
    <property type="evidence" value="ECO:0007669"/>
    <property type="project" value="TreeGrafter"/>
</dbReference>
<dbReference type="InterPro" id="IPR015855">
    <property type="entry name" value="ABC_transpr_MalK-like"/>
</dbReference>
<gene>
    <name evidence="7" type="primary">ugpC_21</name>
    <name evidence="7" type="ORF">Mame_04779</name>
</gene>
<sequence>MGTVKIDDVRKSYGALEVLHGIDIDIADGEFVILVGPSGCGKSTLLRMIAGLEEISSGQIRIGGKVVNDLHPKERDIAMVFQSYALYPHMTVAKNMGFSLKLARTSPAEIDRRVRAAAQILGLENLLDRYPRALSGGQRQRVAMGRAIVRDPQVFLFDEPLSNLDAQLRVAMRTEIKALHQRLTTTIIYVTHDQIEAMTMADRIVVMNGGNIEQIGTPLELYDEPANTFVARFIGSPSMNMLSGTVRGGDFIADDGTMIALGPNVPESAANRPVTLGIRPEHFRLEQNGLAGEIVTVEPTGSETQVSLKFAGHQVVAVFRERISERSGTMLQIVPDAEQIKLFSAETGDRLK</sequence>
<evidence type="ECO:0000256" key="1">
    <source>
        <dbReference type="ARBA" id="ARBA00004417"/>
    </source>
</evidence>
<reference evidence="7 8" key="1">
    <citation type="submission" date="2017-03" db="EMBL/GenBank/DDBJ databases">
        <title>Foreign affairs: Plasmid Transfer between Roseobacters and Rhizobia.</title>
        <authorList>
            <person name="Bartling P."/>
            <person name="Bunk B."/>
            <person name="Overmann J."/>
            <person name="Brinkmann H."/>
            <person name="Petersen J."/>
        </authorList>
    </citation>
    <scope>NUCLEOTIDE SEQUENCE [LARGE SCALE GENOMIC DNA]</scope>
    <source>
        <strain evidence="7 8">MACL11</strain>
        <plasmid evidence="8">Plasmid pmm593</plasmid>
    </source>
</reference>
<dbReference type="Proteomes" id="UP000191135">
    <property type="component" value="Plasmid pMM593"/>
</dbReference>
<keyword evidence="3" id="KW-0813">Transport</keyword>
<organism evidence="7 8">
    <name type="scientific">Martelella mediterranea DSM 17316</name>
    <dbReference type="NCBI Taxonomy" id="1122214"/>
    <lineage>
        <taxon>Bacteria</taxon>
        <taxon>Pseudomonadati</taxon>
        <taxon>Pseudomonadota</taxon>
        <taxon>Alphaproteobacteria</taxon>
        <taxon>Hyphomicrobiales</taxon>
        <taxon>Aurantimonadaceae</taxon>
        <taxon>Martelella</taxon>
    </lineage>
</organism>
<dbReference type="OrthoDB" id="7912339at2"/>
<keyword evidence="7" id="KW-0378">Hydrolase</keyword>
<evidence type="ECO:0000256" key="2">
    <source>
        <dbReference type="ARBA" id="ARBA00005417"/>
    </source>
</evidence>
<protein>
    <submittedName>
        <fullName evidence="7">sn-glycerol-3-phosphate import ATP-binding protein UgpC</fullName>
        <ecNumber evidence="7">3.6.3.20</ecNumber>
    </submittedName>
</protein>
<proteinExistence type="inferred from homology"/>
<keyword evidence="8" id="KW-1185">Reference proteome</keyword>
<evidence type="ECO:0000313" key="7">
    <source>
        <dbReference type="EMBL" id="AQZ54071.1"/>
    </source>
</evidence>
<dbReference type="NCBIfam" id="NF008653">
    <property type="entry name" value="PRK11650.1"/>
    <property type="match status" value="1"/>
</dbReference>
<name>A0A1U9Z8P5_9HYPH</name>
<evidence type="ECO:0000256" key="4">
    <source>
        <dbReference type="ARBA" id="ARBA00022741"/>
    </source>
</evidence>
<dbReference type="GO" id="GO:0016887">
    <property type="term" value="F:ATP hydrolysis activity"/>
    <property type="evidence" value="ECO:0007669"/>
    <property type="project" value="InterPro"/>
</dbReference>
<dbReference type="PROSITE" id="PS50893">
    <property type="entry name" value="ABC_TRANSPORTER_2"/>
    <property type="match status" value="1"/>
</dbReference>
<accession>A0A1U9Z8P5</accession>
<evidence type="ECO:0000256" key="5">
    <source>
        <dbReference type="ARBA" id="ARBA00022840"/>
    </source>
</evidence>
<keyword evidence="7" id="KW-0614">Plasmid</keyword>
<dbReference type="Gene3D" id="2.40.50.140">
    <property type="entry name" value="Nucleic acid-binding proteins"/>
    <property type="match status" value="1"/>
</dbReference>
<dbReference type="InterPro" id="IPR040582">
    <property type="entry name" value="OB_MalK-like"/>
</dbReference>
<dbReference type="Gene3D" id="3.40.50.300">
    <property type="entry name" value="P-loop containing nucleotide triphosphate hydrolases"/>
    <property type="match status" value="1"/>
</dbReference>
<dbReference type="SUPFAM" id="SSF50331">
    <property type="entry name" value="MOP-like"/>
    <property type="match status" value="1"/>
</dbReference>
<dbReference type="Pfam" id="PF00005">
    <property type="entry name" value="ABC_tran"/>
    <property type="match status" value="1"/>
</dbReference>
<dbReference type="RefSeq" id="WP_018064088.1">
    <property type="nucleotide sequence ID" value="NZ_AQWH01000005.1"/>
</dbReference>
<keyword evidence="4" id="KW-0547">Nucleotide-binding</keyword>
<dbReference type="GO" id="GO:0008643">
    <property type="term" value="P:carbohydrate transport"/>
    <property type="evidence" value="ECO:0007669"/>
    <property type="project" value="InterPro"/>
</dbReference>
<dbReference type="AlphaFoldDB" id="A0A1U9Z8P5"/>
<dbReference type="InterPro" id="IPR008995">
    <property type="entry name" value="Mo/tungstate-bd_C_term_dom"/>
</dbReference>
<dbReference type="InterPro" id="IPR003439">
    <property type="entry name" value="ABC_transporter-like_ATP-bd"/>
</dbReference>
<dbReference type="GO" id="GO:0005524">
    <property type="term" value="F:ATP binding"/>
    <property type="evidence" value="ECO:0007669"/>
    <property type="project" value="UniProtKB-KW"/>
</dbReference>
<dbReference type="InterPro" id="IPR017871">
    <property type="entry name" value="ABC_transporter-like_CS"/>
</dbReference>
<dbReference type="InterPro" id="IPR012340">
    <property type="entry name" value="NA-bd_OB-fold"/>
</dbReference>
<dbReference type="Gene3D" id="2.40.50.100">
    <property type="match status" value="1"/>
</dbReference>
<dbReference type="InterPro" id="IPR047641">
    <property type="entry name" value="ABC_transpr_MalK/UgpC-like"/>
</dbReference>
<dbReference type="PANTHER" id="PTHR43875:SF10">
    <property type="entry name" value="BLL2173 PROTEIN"/>
    <property type="match status" value="1"/>
</dbReference>
<dbReference type="Pfam" id="PF17912">
    <property type="entry name" value="OB_MalK"/>
    <property type="match status" value="1"/>
</dbReference>
<dbReference type="PROSITE" id="PS00211">
    <property type="entry name" value="ABC_TRANSPORTER_1"/>
    <property type="match status" value="1"/>
</dbReference>
<dbReference type="EC" id="3.6.3.20" evidence="7"/>
<evidence type="ECO:0000313" key="8">
    <source>
        <dbReference type="Proteomes" id="UP000191135"/>
    </source>
</evidence>
<comment type="subcellular location">
    <subcellularLocation>
        <location evidence="1">Cell inner membrane</location>
        <topology evidence="1">Peripheral membrane protein</topology>
    </subcellularLocation>
</comment>
<dbReference type="PANTHER" id="PTHR43875">
    <property type="entry name" value="MALTODEXTRIN IMPORT ATP-BINDING PROTEIN MSMX"/>
    <property type="match status" value="1"/>
</dbReference>
<dbReference type="FunFam" id="3.40.50.300:FF:000042">
    <property type="entry name" value="Maltose/maltodextrin ABC transporter, ATP-binding protein"/>
    <property type="match status" value="1"/>
</dbReference>
<dbReference type="eggNOG" id="COG3842">
    <property type="taxonomic scope" value="Bacteria"/>
</dbReference>
<dbReference type="EMBL" id="CP020331">
    <property type="protein sequence ID" value="AQZ54071.1"/>
    <property type="molecule type" value="Genomic_DNA"/>
</dbReference>
<feature type="domain" description="ABC transporter" evidence="6">
    <location>
        <begin position="4"/>
        <end position="234"/>
    </location>
</feature>
<dbReference type="CDD" id="cd03301">
    <property type="entry name" value="ABC_MalK_N"/>
    <property type="match status" value="1"/>
</dbReference>
<dbReference type="InterPro" id="IPR003593">
    <property type="entry name" value="AAA+_ATPase"/>
</dbReference>
<dbReference type="SUPFAM" id="SSF52540">
    <property type="entry name" value="P-loop containing nucleoside triphosphate hydrolases"/>
    <property type="match status" value="1"/>
</dbReference>
<comment type="similarity">
    <text evidence="2">Belongs to the ABC transporter superfamily.</text>
</comment>
<evidence type="ECO:0000259" key="6">
    <source>
        <dbReference type="PROSITE" id="PS50893"/>
    </source>
</evidence>
<dbReference type="SMART" id="SM00382">
    <property type="entry name" value="AAA"/>
    <property type="match status" value="1"/>
</dbReference>
<dbReference type="KEGG" id="mmed:Mame_04779"/>
<dbReference type="InterPro" id="IPR027417">
    <property type="entry name" value="P-loop_NTPase"/>
</dbReference>
<evidence type="ECO:0000256" key="3">
    <source>
        <dbReference type="ARBA" id="ARBA00022448"/>
    </source>
</evidence>